<protein>
    <submittedName>
        <fullName evidence="1">Uncharacterized protein</fullName>
    </submittedName>
</protein>
<accession>A0ABT6ZGX2</accession>
<organism evidence="1 2">
    <name type="scientific">Microbacterium dauci</name>
    <dbReference type="NCBI Taxonomy" id="3048008"/>
    <lineage>
        <taxon>Bacteria</taxon>
        <taxon>Bacillati</taxon>
        <taxon>Actinomycetota</taxon>
        <taxon>Actinomycetes</taxon>
        <taxon>Micrococcales</taxon>
        <taxon>Microbacteriaceae</taxon>
        <taxon>Microbacterium</taxon>
    </lineage>
</organism>
<keyword evidence="2" id="KW-1185">Reference proteome</keyword>
<dbReference type="EMBL" id="JASJND010000007">
    <property type="protein sequence ID" value="MDJ1115403.1"/>
    <property type="molecule type" value="Genomic_DNA"/>
</dbReference>
<dbReference type="Proteomes" id="UP001321481">
    <property type="component" value="Unassembled WGS sequence"/>
</dbReference>
<dbReference type="RefSeq" id="WP_283717081.1">
    <property type="nucleotide sequence ID" value="NZ_JASJND010000007.1"/>
</dbReference>
<comment type="caution">
    <text evidence="1">The sequence shown here is derived from an EMBL/GenBank/DDBJ whole genome shotgun (WGS) entry which is preliminary data.</text>
</comment>
<name>A0ABT6ZGX2_9MICO</name>
<proteinExistence type="predicted"/>
<sequence>MTPAPEGLTVVPEPSFSTREIALAGLADASQAIRRAIDADDEASILTRTAEALGHLYALWSAYGVNGKQQVAWAASDVERRNVVAMVYVRGEVAHRGVHAAMAVGFGEGPYGVGPFGGGWLWRECPARPGYEASAVLYEEQALWCWVYEPLERALAWFATHEPPAR</sequence>
<evidence type="ECO:0000313" key="1">
    <source>
        <dbReference type="EMBL" id="MDJ1115403.1"/>
    </source>
</evidence>
<evidence type="ECO:0000313" key="2">
    <source>
        <dbReference type="Proteomes" id="UP001321481"/>
    </source>
</evidence>
<reference evidence="1 2" key="1">
    <citation type="submission" date="2023-05" db="EMBL/GenBank/DDBJ databases">
        <title>Microbacterium dauci sp.nov., Isolated from Carrot Rhizosphere Soil.</title>
        <authorList>
            <person name="Xiao Z."/>
            <person name="Zheng J."/>
        </authorList>
    </citation>
    <scope>NUCLEOTIDE SEQUENCE [LARGE SCALE GENOMIC DNA]</scope>
    <source>
        <strain evidence="1 2">LX3-4</strain>
    </source>
</reference>
<gene>
    <name evidence="1" type="ORF">QNI14_13200</name>
</gene>